<dbReference type="Gene3D" id="3.40.30.10">
    <property type="entry name" value="Glutaredoxin"/>
    <property type="match status" value="1"/>
</dbReference>
<dbReference type="Pfam" id="PF11009">
    <property type="entry name" value="BrxC"/>
    <property type="match status" value="1"/>
</dbReference>
<protein>
    <submittedName>
        <fullName evidence="1">General stress protein</fullName>
    </submittedName>
</protein>
<sequence length="119" mass="13312">MTEKIHALTTVEQWNTALEGAADKPLLVFKHSTRCSVSAGAYDELMNFLEDAKGPKFDTAMVLVVEDRPVSNAIEERLSLKHASPQAILIENGKVIWSATHWNITYSSLEEQLSEHCEK</sequence>
<organism evidence="1 2">
    <name type="scientific">Paenibacillus abyssi</name>
    <dbReference type="NCBI Taxonomy" id="1340531"/>
    <lineage>
        <taxon>Bacteria</taxon>
        <taxon>Bacillati</taxon>
        <taxon>Bacillota</taxon>
        <taxon>Bacilli</taxon>
        <taxon>Bacillales</taxon>
        <taxon>Paenibacillaceae</taxon>
        <taxon>Paenibacillus</taxon>
    </lineage>
</organism>
<name>A0A917FWS6_9BACL</name>
<keyword evidence="2" id="KW-1185">Reference proteome</keyword>
<dbReference type="NCBIfam" id="TIGR04019">
    <property type="entry name" value="B_thiol_YtxJ"/>
    <property type="match status" value="1"/>
</dbReference>
<reference evidence="1" key="2">
    <citation type="submission" date="2020-09" db="EMBL/GenBank/DDBJ databases">
        <authorList>
            <person name="Sun Q."/>
            <person name="Zhou Y."/>
        </authorList>
    </citation>
    <scope>NUCLEOTIDE SEQUENCE</scope>
    <source>
        <strain evidence="1">CGMCC 1.12987</strain>
    </source>
</reference>
<accession>A0A917FWS6</accession>
<dbReference type="AlphaFoldDB" id="A0A917FWS6"/>
<dbReference type="EMBL" id="BMGR01000009">
    <property type="protein sequence ID" value="GGG09427.1"/>
    <property type="molecule type" value="Genomic_DNA"/>
</dbReference>
<dbReference type="InterPro" id="IPR022551">
    <property type="entry name" value="BrxC"/>
</dbReference>
<reference evidence="1" key="1">
    <citation type="journal article" date="2014" name="Int. J. Syst. Evol. Microbiol.">
        <title>Complete genome sequence of Corynebacterium casei LMG S-19264T (=DSM 44701T), isolated from a smear-ripened cheese.</title>
        <authorList>
            <consortium name="US DOE Joint Genome Institute (JGI-PGF)"/>
            <person name="Walter F."/>
            <person name="Albersmeier A."/>
            <person name="Kalinowski J."/>
            <person name="Ruckert C."/>
        </authorList>
    </citation>
    <scope>NUCLEOTIDE SEQUENCE</scope>
    <source>
        <strain evidence="1">CGMCC 1.12987</strain>
    </source>
</reference>
<evidence type="ECO:0000313" key="1">
    <source>
        <dbReference type="EMBL" id="GGG09427.1"/>
    </source>
</evidence>
<gene>
    <name evidence="1" type="ORF">GCM10010916_27810</name>
</gene>
<dbReference type="Proteomes" id="UP000644756">
    <property type="component" value="Unassembled WGS sequence"/>
</dbReference>
<dbReference type="RefSeq" id="WP_188531672.1">
    <property type="nucleotide sequence ID" value="NZ_BMGR01000009.1"/>
</dbReference>
<comment type="caution">
    <text evidence="1">The sequence shown here is derived from an EMBL/GenBank/DDBJ whole genome shotgun (WGS) entry which is preliminary data.</text>
</comment>
<evidence type="ECO:0000313" key="2">
    <source>
        <dbReference type="Proteomes" id="UP000644756"/>
    </source>
</evidence>
<proteinExistence type="predicted"/>